<proteinExistence type="predicted"/>
<keyword evidence="2" id="KW-0812">Transmembrane</keyword>
<dbReference type="InterPro" id="IPR015095">
    <property type="entry name" value="AlkB_hom8_N"/>
</dbReference>
<keyword evidence="2" id="KW-0472">Membrane</keyword>
<organism evidence="4 5">
    <name type="scientific">Cyprinus carpio</name>
    <name type="common">Common carp</name>
    <dbReference type="NCBI Taxonomy" id="7962"/>
    <lineage>
        <taxon>Eukaryota</taxon>
        <taxon>Metazoa</taxon>
        <taxon>Chordata</taxon>
        <taxon>Craniata</taxon>
        <taxon>Vertebrata</taxon>
        <taxon>Euteleostomi</taxon>
        <taxon>Actinopterygii</taxon>
        <taxon>Neopterygii</taxon>
        <taxon>Teleostei</taxon>
        <taxon>Ostariophysi</taxon>
        <taxon>Cypriniformes</taxon>
        <taxon>Cyprinidae</taxon>
        <taxon>Cyprininae</taxon>
        <taxon>Cyprinus</taxon>
    </lineage>
</organism>
<dbReference type="Pfam" id="PF00078">
    <property type="entry name" value="RVT_1"/>
    <property type="match status" value="1"/>
</dbReference>
<dbReference type="PANTHER" id="PTHR47510:SF3">
    <property type="entry name" value="ENDO_EXONUCLEASE_PHOSPHATASE DOMAIN-CONTAINING PROTEIN"/>
    <property type="match status" value="1"/>
</dbReference>
<dbReference type="GO" id="GO:0008168">
    <property type="term" value="F:methyltransferase activity"/>
    <property type="evidence" value="ECO:0007669"/>
    <property type="project" value="InterPro"/>
</dbReference>
<sequence>MQYEIPLVSFSSSCAPFFRLLSLYKMAPLSSVAVQVAPLRLCFYLLFYLLLLSLFAHITSALITYDKGTLLDIGYRFTNLFQDTLSSNPSWPSEILRNTEMNNGHLNNHPRRRIKKHRGKRAGVRNRLRKRAHSPPLPSILLANVQSLENKMDDLRARISFQRDIRDCNILCLSETWLTPSVPDAAVTPSENFSVLRMDRTAEAGKSKGGGVCFMINKKWCDPRNISTLSRSCSPHLEHLSIICRPFYLPREFSSIIVTAVYIPPQADTGLALSELHDALSGNINKHPDAAVIIAGDFNKANLRQVMPNFYQHVSCPTRGPNTLDHCYTQFKHAYKARSLPAFGKSDHAAIFLTPEYKQRLVQEPPVQRVVTRWSAHSEAMLQAALDDVDWDMFRASSSDVSEFTDVALSFVNTLAEQATDTISIRTFSNQKPWVDSTIRAAVNKRTAAYNAGLLSGNMSEYKASCYALRRAVRAAKLRYRERIESHFQLNDSRRMWQGLRTICAFGNKSSAEVRADPSLADELNTFYGRFESNLSSASLPISASGSSSQSSDNHVITVSEDEVRRALKRVNVRKAAGPDGISGRILRSCADQLAGLFTSIFNESLATSVVPTSFKKSVIIPVPKNNNPSCLNDYRPVALTSIVMKVFEGLVKNFISSSIPDTLDPLQFAYRPNRSTDDAISHILHSSLTHIDSNNRNYVRLLFIDYSSAFNTIVPITLASKLMDLGLNSSLCNWILDFLTGRPQVVKVGQFTSNSITLNVGAPQGCVLSPLLYSLYTHDCVSSHSSTSIIKFADDTVVLGLISNNNETAYLDEVEKLTSWCQDNCLSLNVSKTKELIVDFRKRQQQPYTPLMISGTPVERVSSFKYLGVNISEDLTWTTHIQTQVNKARQRLYHLRQLRKFRVSPAILKTFYSGAIESVLTQCISVWYGNSSSHDCKALQRVVRLAERISGSALPSLQDIYLKRCKSRAVKIIKDSIHPSNHLFTLLPSGKRFRSLMSKTERLRRSFFPQAIRLLNSKPAS</sequence>
<dbReference type="CDD" id="cd01650">
    <property type="entry name" value="RT_nLTR_like"/>
    <property type="match status" value="1"/>
</dbReference>
<dbReference type="InterPro" id="IPR036691">
    <property type="entry name" value="Endo/exonu/phosph_ase_sf"/>
</dbReference>
<reference evidence="4" key="1">
    <citation type="submission" date="2025-08" db="UniProtKB">
        <authorList>
            <consortium name="Ensembl"/>
        </authorList>
    </citation>
    <scope>IDENTIFICATION</scope>
</reference>
<evidence type="ECO:0000259" key="3">
    <source>
        <dbReference type="PROSITE" id="PS50878"/>
    </source>
</evidence>
<dbReference type="PROSITE" id="PS50878">
    <property type="entry name" value="RT_POL"/>
    <property type="match status" value="1"/>
</dbReference>
<dbReference type="SUPFAM" id="SSF56672">
    <property type="entry name" value="DNA/RNA polymerases"/>
    <property type="match status" value="1"/>
</dbReference>
<dbReference type="InterPro" id="IPR043502">
    <property type="entry name" value="DNA/RNA_pol_sf"/>
</dbReference>
<evidence type="ECO:0000256" key="1">
    <source>
        <dbReference type="SAM" id="MobiDB-lite"/>
    </source>
</evidence>
<dbReference type="PANTHER" id="PTHR47510">
    <property type="entry name" value="REVERSE TRANSCRIPTASE DOMAIN-CONTAINING PROTEIN"/>
    <property type="match status" value="1"/>
</dbReference>
<dbReference type="GO" id="GO:0016706">
    <property type="term" value="F:2-oxoglutarate-dependent dioxygenase activity"/>
    <property type="evidence" value="ECO:0007669"/>
    <property type="project" value="InterPro"/>
</dbReference>
<protein>
    <recommendedName>
        <fullName evidence="3">Reverse transcriptase domain-containing protein</fullName>
    </recommendedName>
</protein>
<accession>A0A8C1YVB1</accession>
<name>A0A8C1YVB1_CYPCA</name>
<dbReference type="AlphaFoldDB" id="A0A8C1YVB1"/>
<feature type="transmembrane region" description="Helical" evidence="2">
    <location>
        <begin position="45"/>
        <end position="65"/>
    </location>
</feature>
<evidence type="ECO:0000313" key="4">
    <source>
        <dbReference type="Ensembl" id="ENSCCRP00015033106.1"/>
    </source>
</evidence>
<dbReference type="InterPro" id="IPR000477">
    <property type="entry name" value="RT_dom"/>
</dbReference>
<feature type="region of interest" description="Disordered" evidence="1">
    <location>
        <begin position="102"/>
        <end position="125"/>
    </location>
</feature>
<feature type="compositionally biased region" description="Basic residues" evidence="1">
    <location>
        <begin position="108"/>
        <end position="125"/>
    </location>
</feature>
<keyword evidence="2" id="KW-1133">Transmembrane helix</keyword>
<dbReference type="Ensembl" id="ENSCCRT00015034252.1">
    <property type="protein sequence ID" value="ENSCCRP00015033106.1"/>
    <property type="gene ID" value="ENSCCRG00015013813.1"/>
</dbReference>
<dbReference type="InterPro" id="IPR005135">
    <property type="entry name" value="Endo/exonuclease/phosphatase"/>
</dbReference>
<dbReference type="SUPFAM" id="SSF56219">
    <property type="entry name" value="DNase I-like"/>
    <property type="match status" value="1"/>
</dbReference>
<feature type="domain" description="Reverse transcriptase" evidence="3">
    <location>
        <begin position="604"/>
        <end position="872"/>
    </location>
</feature>
<dbReference type="Pfam" id="PF03372">
    <property type="entry name" value="Exo_endo_phos"/>
    <property type="match status" value="1"/>
</dbReference>
<dbReference type="Proteomes" id="UP000694700">
    <property type="component" value="Unplaced"/>
</dbReference>
<dbReference type="Gene3D" id="3.60.10.10">
    <property type="entry name" value="Endonuclease/exonuclease/phosphatase"/>
    <property type="match status" value="1"/>
</dbReference>
<dbReference type="Pfam" id="PF09004">
    <property type="entry name" value="ALKBH8_N"/>
    <property type="match status" value="1"/>
</dbReference>
<evidence type="ECO:0000256" key="2">
    <source>
        <dbReference type="SAM" id="Phobius"/>
    </source>
</evidence>
<evidence type="ECO:0000313" key="5">
    <source>
        <dbReference type="Proteomes" id="UP000694700"/>
    </source>
</evidence>